<comment type="caution">
    <text evidence="5">The sequence shown here is derived from an EMBL/GenBank/DDBJ whole genome shotgun (WGS) entry which is preliminary data.</text>
</comment>
<keyword evidence="2" id="KW-0808">Transferase</keyword>
<dbReference type="SUPFAM" id="SSF53335">
    <property type="entry name" value="S-adenosyl-L-methionine-dependent methyltransferases"/>
    <property type="match status" value="1"/>
</dbReference>
<dbReference type="InterPro" id="IPR036390">
    <property type="entry name" value="WH_DNA-bd_sf"/>
</dbReference>
<dbReference type="PANTHER" id="PTHR43712">
    <property type="entry name" value="PUTATIVE (AFU_ORTHOLOGUE AFUA_4G14580)-RELATED"/>
    <property type="match status" value="1"/>
</dbReference>
<dbReference type="PROSITE" id="PS51683">
    <property type="entry name" value="SAM_OMT_II"/>
    <property type="match status" value="1"/>
</dbReference>
<evidence type="ECO:0000256" key="3">
    <source>
        <dbReference type="ARBA" id="ARBA00022691"/>
    </source>
</evidence>
<accession>A0ABR1TJV4</accession>
<dbReference type="Proteomes" id="UP001446871">
    <property type="component" value="Unassembled WGS sequence"/>
</dbReference>
<dbReference type="InterPro" id="IPR016461">
    <property type="entry name" value="COMT-like"/>
</dbReference>
<dbReference type="PANTHER" id="PTHR43712:SF16">
    <property type="entry name" value="O-METHYLTRANSFERASE ELCB"/>
    <property type="match status" value="1"/>
</dbReference>
<dbReference type="SUPFAM" id="SSF46785">
    <property type="entry name" value="Winged helix' DNA-binding domain"/>
    <property type="match status" value="1"/>
</dbReference>
<reference evidence="5 6" key="1">
    <citation type="submission" date="2023-01" db="EMBL/GenBank/DDBJ databases">
        <title>Analysis of 21 Apiospora genomes using comparative genomics revels a genus with tremendous synthesis potential of carbohydrate active enzymes and secondary metabolites.</title>
        <authorList>
            <person name="Sorensen T."/>
        </authorList>
    </citation>
    <scope>NUCLEOTIDE SEQUENCE [LARGE SCALE GENOMIC DNA]</scope>
    <source>
        <strain evidence="5 6">CBS 83171</strain>
    </source>
</reference>
<dbReference type="InterPro" id="IPR001077">
    <property type="entry name" value="COMT_C"/>
</dbReference>
<keyword evidence="6" id="KW-1185">Reference proteome</keyword>
<evidence type="ECO:0000256" key="1">
    <source>
        <dbReference type="ARBA" id="ARBA00022603"/>
    </source>
</evidence>
<organism evidence="5 6">
    <name type="scientific">Apiospora saccharicola</name>
    <dbReference type="NCBI Taxonomy" id="335842"/>
    <lineage>
        <taxon>Eukaryota</taxon>
        <taxon>Fungi</taxon>
        <taxon>Dikarya</taxon>
        <taxon>Ascomycota</taxon>
        <taxon>Pezizomycotina</taxon>
        <taxon>Sordariomycetes</taxon>
        <taxon>Xylariomycetidae</taxon>
        <taxon>Amphisphaeriales</taxon>
        <taxon>Apiosporaceae</taxon>
        <taxon>Apiospora</taxon>
    </lineage>
</organism>
<dbReference type="Gene3D" id="3.40.50.150">
    <property type="entry name" value="Vaccinia Virus protein VP39"/>
    <property type="match status" value="1"/>
</dbReference>
<dbReference type="EMBL" id="JAQQWM010000009">
    <property type="protein sequence ID" value="KAK8046887.1"/>
    <property type="molecule type" value="Genomic_DNA"/>
</dbReference>
<evidence type="ECO:0000256" key="2">
    <source>
        <dbReference type="ARBA" id="ARBA00022679"/>
    </source>
</evidence>
<keyword evidence="1" id="KW-0489">Methyltransferase</keyword>
<evidence type="ECO:0000259" key="4">
    <source>
        <dbReference type="Pfam" id="PF00891"/>
    </source>
</evidence>
<dbReference type="Pfam" id="PF00891">
    <property type="entry name" value="Methyltransf_2"/>
    <property type="match status" value="1"/>
</dbReference>
<evidence type="ECO:0000313" key="5">
    <source>
        <dbReference type="EMBL" id="KAK8046887.1"/>
    </source>
</evidence>
<proteinExistence type="predicted"/>
<dbReference type="InterPro" id="IPR029063">
    <property type="entry name" value="SAM-dependent_MTases_sf"/>
</dbReference>
<feature type="domain" description="O-methyltransferase C-terminal" evidence="4">
    <location>
        <begin position="202"/>
        <end position="395"/>
    </location>
</feature>
<protein>
    <recommendedName>
        <fullName evidence="4">O-methyltransferase C-terminal domain-containing protein</fullName>
    </recommendedName>
</protein>
<dbReference type="Gene3D" id="1.10.10.10">
    <property type="entry name" value="Winged helix-like DNA-binding domain superfamily/Winged helix DNA-binding domain"/>
    <property type="match status" value="1"/>
</dbReference>
<evidence type="ECO:0000313" key="6">
    <source>
        <dbReference type="Proteomes" id="UP001446871"/>
    </source>
</evidence>
<name>A0ABR1TJV4_9PEZI</name>
<gene>
    <name evidence="5" type="ORF">PG996_014951</name>
</gene>
<sequence length="422" mass="47320">MSATRIVELSSRIAANTARLNDYLVSNNLPVPSFDLNGPTDSLIPKDRPEMEAARVAVIDDTLELRRLMLGPRDYLMSYEHDELVSQQAIIRFRLSQSFPVGSSATFAEIAATCGLSEMLVRRFLRHAMVKGIFTETRHGVVSHNAVSRLLAEDDALRDWVGASTDDLWQAAAHTCEAICKYLGSEGPNETGFALANSSDKSVYEIFAEDPERARRFGNAMRSFTEGTGFEISHVVDGYPWAKHGNGRVVDVGGSQGFVSIALARQFPNMEFVVQDLQPVVESAKSAVPADVSSRIQLMVHDFMTEQPVKGADVYFFRWILHNWSDKYCIEILRNHIPALKKGAKIVINDNVLPDPGVMSSWQENRLRSMDLTMTELQNARERELDDWKQVFHTASPGFVFQWAKQPPGSNLWLLVVEWQGE</sequence>
<dbReference type="InterPro" id="IPR036388">
    <property type="entry name" value="WH-like_DNA-bd_sf"/>
</dbReference>
<keyword evidence="3" id="KW-0949">S-adenosyl-L-methionine</keyword>